<dbReference type="OrthoDB" id="6500128at2759"/>
<dbReference type="PROSITE" id="PS50893">
    <property type="entry name" value="ABC_TRANSPORTER_2"/>
    <property type="match status" value="1"/>
</dbReference>
<comment type="caution">
    <text evidence="11">The sequence shown here is derived from an EMBL/GenBank/DDBJ whole genome shotgun (WGS) entry which is preliminary data.</text>
</comment>
<dbReference type="GO" id="GO:0016887">
    <property type="term" value="F:ATP hydrolysis activity"/>
    <property type="evidence" value="ECO:0007669"/>
    <property type="project" value="InterPro"/>
</dbReference>
<dbReference type="GO" id="GO:0140359">
    <property type="term" value="F:ABC-type transporter activity"/>
    <property type="evidence" value="ECO:0007669"/>
    <property type="project" value="InterPro"/>
</dbReference>
<sequence>MPLSFSVNCIVCSLFLFSLLNRSQSTLSSTQPMFVLINIFMAPLMTPLESTSLLPQSKTDQNIYTPIANQQNILKPDNKNDSLFTKMKSNKDKTDFQILVSILREYVIGESEIRRLVFPSLTAFILSKMFYVKASAYLMDITKSLISSTFRYKMVFYYGMCLFANVVISNLGYFYISKARHVGYQIANKKAYEYFLCLQPEDFKAIPKGEMQNIIQRKAEAVKDILDVLTMHFLPFLITMTVACSNIILTLGVVATFIVVFAVCVYIVATIQITIWRNNIRIQLNETQDNSQNVLNDGLSNYETIFAYGTEEYETRRYDGYLTPATKKESLLSRTLYLLNLVQGCVWAGQIFFTILFLCIFKRGMLAEELSYTVSILGIFHSSLDNLGFMYGKYKTGMINIRRTNLKTRTKKQTAKKLFRIKERVGVYDMSYGYDTRLILDRVNFSLNKGDKIAVVGENGTGKSTLLKSLMRFNTSDAQIFCDQFKREDLSEQNYKELFAYVPQSASLFNETVLYNIKYGTNVYDEQVYKAAIQLGLHESIERLGNKYQTVCGENGGAISGGERQKIAVIRAYLKNASVWLLDEPTASMDRVSERAILEKLLQPSDRIVVAIVHNHDLLRLFDKILLVENKQVYEMTYDEFIRRK</sequence>
<feature type="transmembrane region" description="Helical" evidence="7">
    <location>
        <begin position="155"/>
        <end position="176"/>
    </location>
</feature>
<dbReference type="InterPro" id="IPR017871">
    <property type="entry name" value="ABC_transporter-like_CS"/>
</dbReference>
<keyword evidence="5 7" id="KW-1133">Transmembrane helix</keyword>
<dbReference type="PANTHER" id="PTHR24221:SF503">
    <property type="entry name" value="MITOCHONDRIAL POTASSIUM CHANNEL ATP-BINDING SUBUNIT"/>
    <property type="match status" value="1"/>
</dbReference>
<keyword evidence="4" id="KW-0067">ATP-binding</keyword>
<feature type="transmembrane region" description="Helical" evidence="7">
    <location>
        <begin position="236"/>
        <end position="269"/>
    </location>
</feature>
<dbReference type="EMBL" id="LWDP01000001">
    <property type="protein sequence ID" value="ORD95188.1"/>
    <property type="molecule type" value="Genomic_DNA"/>
</dbReference>
<dbReference type="GO" id="GO:0005524">
    <property type="term" value="F:ATP binding"/>
    <property type="evidence" value="ECO:0007669"/>
    <property type="project" value="UniProtKB-KW"/>
</dbReference>
<dbReference type="Pfam" id="PF00664">
    <property type="entry name" value="ABC_membrane"/>
    <property type="match status" value="1"/>
</dbReference>
<gene>
    <name evidence="11" type="ORF">ECANGB1_2769</name>
</gene>
<dbReference type="VEuPathDB" id="MicrosporidiaDB:ECANGB1_2769"/>
<evidence type="ECO:0000256" key="3">
    <source>
        <dbReference type="ARBA" id="ARBA00022741"/>
    </source>
</evidence>
<feature type="domain" description="ABC transmembrane type-1" evidence="10">
    <location>
        <begin position="116"/>
        <end position="396"/>
    </location>
</feature>
<evidence type="ECO:0000256" key="1">
    <source>
        <dbReference type="ARBA" id="ARBA00004141"/>
    </source>
</evidence>
<keyword evidence="6 7" id="KW-0472">Membrane</keyword>
<dbReference type="GO" id="GO:0016020">
    <property type="term" value="C:membrane"/>
    <property type="evidence" value="ECO:0007669"/>
    <property type="project" value="UniProtKB-SubCell"/>
</dbReference>
<dbReference type="InterPro" id="IPR039421">
    <property type="entry name" value="Type_1_exporter"/>
</dbReference>
<evidence type="ECO:0000313" key="12">
    <source>
        <dbReference type="Proteomes" id="UP000192639"/>
    </source>
</evidence>
<feature type="signal peptide" evidence="8">
    <location>
        <begin position="1"/>
        <end position="25"/>
    </location>
</feature>
<reference evidence="11 12" key="1">
    <citation type="journal article" date="2017" name="Environ. Microbiol.">
        <title>Decay of the glycolytic pathway and adaptation to intranuclear parasitism within Enterocytozoonidae microsporidia.</title>
        <authorList>
            <person name="Wiredu Boakye D."/>
            <person name="Jaroenlak P."/>
            <person name="Prachumwat A."/>
            <person name="Williams T.A."/>
            <person name="Bateman K.S."/>
            <person name="Itsathitphaisarn O."/>
            <person name="Sritunyalucksana K."/>
            <person name="Paszkiewicz K.H."/>
            <person name="Moore K.A."/>
            <person name="Stentiford G.D."/>
            <person name="Williams B.A."/>
        </authorList>
    </citation>
    <scope>NUCLEOTIDE SEQUENCE [LARGE SCALE GENOMIC DNA]</scope>
    <source>
        <strain evidence="11 12">GB1</strain>
    </source>
</reference>
<evidence type="ECO:0000256" key="6">
    <source>
        <dbReference type="ARBA" id="ARBA00023136"/>
    </source>
</evidence>
<evidence type="ECO:0000256" key="4">
    <source>
        <dbReference type="ARBA" id="ARBA00022840"/>
    </source>
</evidence>
<dbReference type="SUPFAM" id="SSF52540">
    <property type="entry name" value="P-loop containing nucleoside triphosphate hydrolases"/>
    <property type="match status" value="1"/>
</dbReference>
<evidence type="ECO:0000259" key="10">
    <source>
        <dbReference type="PROSITE" id="PS50929"/>
    </source>
</evidence>
<evidence type="ECO:0000256" key="7">
    <source>
        <dbReference type="SAM" id="Phobius"/>
    </source>
</evidence>
<proteinExistence type="predicted"/>
<comment type="subcellular location">
    <subcellularLocation>
        <location evidence="1">Membrane</location>
        <topology evidence="1">Multi-pass membrane protein</topology>
    </subcellularLocation>
</comment>
<evidence type="ECO:0000256" key="5">
    <source>
        <dbReference type="ARBA" id="ARBA00022989"/>
    </source>
</evidence>
<dbReference type="InterPro" id="IPR003593">
    <property type="entry name" value="AAA+_ATPase"/>
</dbReference>
<dbReference type="PANTHER" id="PTHR24221">
    <property type="entry name" value="ATP-BINDING CASSETTE SUB-FAMILY B"/>
    <property type="match status" value="1"/>
</dbReference>
<dbReference type="AlphaFoldDB" id="A0A1Y1S9N4"/>
<name>A0A1Y1S9N4_9MICR</name>
<dbReference type="Gene3D" id="3.40.50.300">
    <property type="entry name" value="P-loop containing nucleotide triphosphate hydrolases"/>
    <property type="match status" value="1"/>
</dbReference>
<dbReference type="Pfam" id="PF00005">
    <property type="entry name" value="ABC_tran"/>
    <property type="match status" value="1"/>
</dbReference>
<dbReference type="PROSITE" id="PS00211">
    <property type="entry name" value="ABC_TRANSPORTER_1"/>
    <property type="match status" value="1"/>
</dbReference>
<keyword evidence="2 7" id="KW-0812">Transmembrane</keyword>
<keyword evidence="12" id="KW-1185">Reference proteome</keyword>
<dbReference type="PROSITE" id="PS50929">
    <property type="entry name" value="ABC_TM1F"/>
    <property type="match status" value="1"/>
</dbReference>
<dbReference type="InterPro" id="IPR027417">
    <property type="entry name" value="P-loop_NTPase"/>
</dbReference>
<evidence type="ECO:0000256" key="8">
    <source>
        <dbReference type="SAM" id="SignalP"/>
    </source>
</evidence>
<dbReference type="Gene3D" id="1.20.1560.10">
    <property type="entry name" value="ABC transporter type 1, transmembrane domain"/>
    <property type="match status" value="1"/>
</dbReference>
<dbReference type="InterPro" id="IPR011527">
    <property type="entry name" value="ABC1_TM_dom"/>
</dbReference>
<dbReference type="SUPFAM" id="SSF90123">
    <property type="entry name" value="ABC transporter transmembrane region"/>
    <property type="match status" value="1"/>
</dbReference>
<dbReference type="InterPro" id="IPR036640">
    <property type="entry name" value="ABC1_TM_sf"/>
</dbReference>
<keyword evidence="3" id="KW-0547">Nucleotide-binding</keyword>
<dbReference type="InterPro" id="IPR003439">
    <property type="entry name" value="ABC_transporter-like_ATP-bd"/>
</dbReference>
<evidence type="ECO:0000313" key="11">
    <source>
        <dbReference type="EMBL" id="ORD95188.1"/>
    </source>
</evidence>
<dbReference type="Proteomes" id="UP000192639">
    <property type="component" value="Unassembled WGS sequence"/>
</dbReference>
<feature type="chain" id="PRO_5012869676" evidence="8">
    <location>
        <begin position="26"/>
        <end position="645"/>
    </location>
</feature>
<evidence type="ECO:0000256" key="2">
    <source>
        <dbReference type="ARBA" id="ARBA00022692"/>
    </source>
</evidence>
<keyword evidence="8" id="KW-0732">Signal</keyword>
<feature type="domain" description="ABC transporter" evidence="9">
    <location>
        <begin position="425"/>
        <end position="642"/>
    </location>
</feature>
<accession>A0A1Y1S9N4</accession>
<evidence type="ECO:0000259" key="9">
    <source>
        <dbReference type="PROSITE" id="PS50893"/>
    </source>
</evidence>
<dbReference type="SMART" id="SM00382">
    <property type="entry name" value="AAA"/>
    <property type="match status" value="1"/>
</dbReference>
<protein>
    <submittedName>
        <fullName evidence="11">Uncharacterized protein</fullName>
    </submittedName>
</protein>
<feature type="transmembrane region" description="Helical" evidence="7">
    <location>
        <begin position="116"/>
        <end position="134"/>
    </location>
</feature>
<organism evidence="11 12">
    <name type="scientific">Enterospora canceri</name>
    <dbReference type="NCBI Taxonomy" id="1081671"/>
    <lineage>
        <taxon>Eukaryota</taxon>
        <taxon>Fungi</taxon>
        <taxon>Fungi incertae sedis</taxon>
        <taxon>Microsporidia</taxon>
        <taxon>Enterocytozoonidae</taxon>
        <taxon>Enterospora</taxon>
    </lineage>
</organism>
<feature type="transmembrane region" description="Helical" evidence="7">
    <location>
        <begin position="336"/>
        <end position="358"/>
    </location>
</feature>